<comment type="caution">
    <text evidence="10">The sequence shown here is derived from an EMBL/GenBank/DDBJ whole genome shotgun (WGS) entry which is preliminary data.</text>
</comment>
<organism evidence="10 11">
    <name type="scientific">Plectosphaerella cucumerina</name>
    <dbReference type="NCBI Taxonomy" id="40658"/>
    <lineage>
        <taxon>Eukaryota</taxon>
        <taxon>Fungi</taxon>
        <taxon>Dikarya</taxon>
        <taxon>Ascomycota</taxon>
        <taxon>Pezizomycotina</taxon>
        <taxon>Sordariomycetes</taxon>
        <taxon>Hypocreomycetidae</taxon>
        <taxon>Glomerellales</taxon>
        <taxon>Plectosphaerellaceae</taxon>
        <taxon>Plectosphaerella</taxon>
    </lineage>
</organism>
<evidence type="ECO:0000256" key="2">
    <source>
        <dbReference type="ARBA" id="ARBA00007053"/>
    </source>
</evidence>
<evidence type="ECO:0000313" key="10">
    <source>
        <dbReference type="EMBL" id="KAH7376202.1"/>
    </source>
</evidence>
<keyword evidence="9" id="KW-1135">Mitochondrion nucleoid</keyword>
<dbReference type="InterPro" id="IPR009446">
    <property type="entry name" value="Mgm101"/>
</dbReference>
<keyword evidence="5" id="KW-0809">Transit peptide</keyword>
<keyword evidence="4" id="KW-0227">DNA damage</keyword>
<evidence type="ECO:0000256" key="7">
    <source>
        <dbReference type="ARBA" id="ARBA00023128"/>
    </source>
</evidence>
<dbReference type="Pfam" id="PF06420">
    <property type="entry name" value="Mgm101p"/>
    <property type="match status" value="1"/>
</dbReference>
<dbReference type="OrthoDB" id="17164at2759"/>
<evidence type="ECO:0000256" key="9">
    <source>
        <dbReference type="ARBA" id="ARBA00023271"/>
    </source>
</evidence>
<comment type="similarity">
    <text evidence="2">Belongs to the MGM101 family.</text>
</comment>
<evidence type="ECO:0000256" key="8">
    <source>
        <dbReference type="ARBA" id="ARBA00023204"/>
    </source>
</evidence>
<evidence type="ECO:0000256" key="4">
    <source>
        <dbReference type="ARBA" id="ARBA00022763"/>
    </source>
</evidence>
<evidence type="ECO:0000256" key="5">
    <source>
        <dbReference type="ARBA" id="ARBA00022946"/>
    </source>
</evidence>
<gene>
    <name evidence="10" type="ORF">B0T11DRAFT_271814</name>
</gene>
<keyword evidence="7" id="KW-0496">Mitochondrion</keyword>
<dbReference type="GO" id="GO:0036297">
    <property type="term" value="P:interstrand cross-link repair"/>
    <property type="evidence" value="ECO:0007669"/>
    <property type="project" value="TreeGrafter"/>
</dbReference>
<sequence length="220" mass="24570">MPPEAPPALDFRTAPPPTRKEIEIAQALAAAAAPPKPQHDQPRPQHEIDWVRSFHGISEQPFSERAAYILSSPLNVADIEVKPDGIVYLPEIKYRRILNAAFGPGGWAMVPRGDPIVRERIVTREYALIIGGRFIAQAQGESTFFSAESIPASVEACKSNALMRCSKDIGIASELWDPVFIRAFRKKYAEQIWCEHVVNKTKRLLWTKIGVPVGYPFKKA</sequence>
<dbReference type="GO" id="GO:0003697">
    <property type="term" value="F:single-stranded DNA binding"/>
    <property type="evidence" value="ECO:0007669"/>
    <property type="project" value="InterPro"/>
</dbReference>
<proteinExistence type="inferred from homology"/>
<dbReference type="AlphaFoldDB" id="A0A8K0X8U4"/>
<dbReference type="GO" id="GO:0000262">
    <property type="term" value="C:mitochondrial chromosome"/>
    <property type="evidence" value="ECO:0007669"/>
    <property type="project" value="InterPro"/>
</dbReference>
<protein>
    <recommendedName>
        <fullName evidence="3">Mitochondrial genome maintenance protein MGM101</fullName>
    </recommendedName>
</protein>
<keyword evidence="11" id="KW-1185">Reference proteome</keyword>
<evidence type="ECO:0000256" key="1">
    <source>
        <dbReference type="ARBA" id="ARBA00004436"/>
    </source>
</evidence>
<dbReference type="PANTHER" id="PTHR31404">
    <property type="entry name" value="MITOCHONDRIAL GENOME MAINTENANCE PROTEIN MGM101"/>
    <property type="match status" value="1"/>
</dbReference>
<reference evidence="10" key="1">
    <citation type="journal article" date="2021" name="Nat. Commun.">
        <title>Genetic determinants of endophytism in the Arabidopsis root mycobiome.</title>
        <authorList>
            <person name="Mesny F."/>
            <person name="Miyauchi S."/>
            <person name="Thiergart T."/>
            <person name="Pickel B."/>
            <person name="Atanasova L."/>
            <person name="Karlsson M."/>
            <person name="Huettel B."/>
            <person name="Barry K.W."/>
            <person name="Haridas S."/>
            <person name="Chen C."/>
            <person name="Bauer D."/>
            <person name="Andreopoulos W."/>
            <person name="Pangilinan J."/>
            <person name="LaButti K."/>
            <person name="Riley R."/>
            <person name="Lipzen A."/>
            <person name="Clum A."/>
            <person name="Drula E."/>
            <person name="Henrissat B."/>
            <person name="Kohler A."/>
            <person name="Grigoriev I.V."/>
            <person name="Martin F.M."/>
            <person name="Hacquard S."/>
        </authorList>
    </citation>
    <scope>NUCLEOTIDE SEQUENCE</scope>
    <source>
        <strain evidence="10">MPI-CAGE-AT-0016</strain>
    </source>
</reference>
<name>A0A8K0X8U4_9PEZI</name>
<keyword evidence="6" id="KW-0238">DNA-binding</keyword>
<dbReference type="EMBL" id="JAGPXD010000001">
    <property type="protein sequence ID" value="KAH7376202.1"/>
    <property type="molecule type" value="Genomic_DNA"/>
</dbReference>
<accession>A0A8K0X8U4</accession>
<comment type="subcellular location">
    <subcellularLocation>
        <location evidence="1">Mitochondrion matrix</location>
        <location evidence="1">Mitochondrion nucleoid</location>
    </subcellularLocation>
</comment>
<evidence type="ECO:0000256" key="3">
    <source>
        <dbReference type="ARBA" id="ARBA00013628"/>
    </source>
</evidence>
<dbReference type="GO" id="GO:0000725">
    <property type="term" value="P:recombinational repair"/>
    <property type="evidence" value="ECO:0007669"/>
    <property type="project" value="TreeGrafter"/>
</dbReference>
<evidence type="ECO:0000313" key="11">
    <source>
        <dbReference type="Proteomes" id="UP000813385"/>
    </source>
</evidence>
<dbReference type="PANTHER" id="PTHR31404:SF0">
    <property type="entry name" value="MITOCHONDRIAL GENOME MAINTENANCE PROTEIN MGM101"/>
    <property type="match status" value="1"/>
</dbReference>
<dbReference type="Proteomes" id="UP000813385">
    <property type="component" value="Unassembled WGS sequence"/>
</dbReference>
<evidence type="ECO:0000256" key="6">
    <source>
        <dbReference type="ARBA" id="ARBA00023125"/>
    </source>
</evidence>
<keyword evidence="8" id="KW-0234">DNA repair</keyword>